<dbReference type="Pfam" id="PF18480">
    <property type="entry name" value="DUF5615"/>
    <property type="match status" value="1"/>
</dbReference>
<comment type="caution">
    <text evidence="2">The sequence shown here is derived from an EMBL/GenBank/DDBJ whole genome shotgun (WGS) entry which is preliminary data.</text>
</comment>
<name>A0A1V1P3P9_9BACT</name>
<dbReference type="EMBL" id="ATBP01000623">
    <property type="protein sequence ID" value="ETR69529.1"/>
    <property type="molecule type" value="Genomic_DNA"/>
</dbReference>
<protein>
    <recommendedName>
        <fullName evidence="1">DUF5615 domain-containing protein</fullName>
    </recommendedName>
</protein>
<dbReference type="InterPro" id="IPR041049">
    <property type="entry name" value="DUF5615"/>
</dbReference>
<evidence type="ECO:0000313" key="2">
    <source>
        <dbReference type="EMBL" id="ETR69529.1"/>
    </source>
</evidence>
<evidence type="ECO:0000259" key="1">
    <source>
        <dbReference type="Pfam" id="PF18480"/>
    </source>
</evidence>
<dbReference type="Proteomes" id="UP000189670">
    <property type="component" value="Unassembled WGS sequence"/>
</dbReference>
<reference evidence="3" key="1">
    <citation type="submission" date="2012-11" db="EMBL/GenBank/DDBJ databases">
        <authorList>
            <person name="Lucero-Rivera Y.E."/>
            <person name="Tovar-Ramirez D."/>
        </authorList>
    </citation>
    <scope>NUCLEOTIDE SEQUENCE [LARGE SCALE GENOMIC DNA]</scope>
    <source>
        <strain evidence="3">Araruama</strain>
    </source>
</reference>
<proteinExistence type="predicted"/>
<organism evidence="2 3">
    <name type="scientific">Candidatus Magnetoglobus multicellularis str. Araruama</name>
    <dbReference type="NCBI Taxonomy" id="890399"/>
    <lineage>
        <taxon>Bacteria</taxon>
        <taxon>Pseudomonadati</taxon>
        <taxon>Thermodesulfobacteriota</taxon>
        <taxon>Desulfobacteria</taxon>
        <taxon>Desulfobacterales</taxon>
        <taxon>Desulfobacteraceae</taxon>
        <taxon>Candidatus Magnetoglobus</taxon>
    </lineage>
</organism>
<gene>
    <name evidence="2" type="ORF">OMM_09518</name>
</gene>
<dbReference type="AlphaFoldDB" id="A0A1V1P3P9"/>
<sequence>MNLSPEWVKVFSDHEIEAIHWIDIGDPRSTDETIMNWAEKNGYIIFTHDLDFGTLLAATQKSKPSVIQVRTHDVTPNYLKDIVINAINQFETHLKNGALIVVNEKKCRARILPINNKLQRIK</sequence>
<accession>A0A1V1P3P9</accession>
<evidence type="ECO:0000313" key="3">
    <source>
        <dbReference type="Proteomes" id="UP000189670"/>
    </source>
</evidence>
<feature type="domain" description="DUF5615" evidence="1">
    <location>
        <begin position="2"/>
        <end position="104"/>
    </location>
</feature>